<gene>
    <name evidence="2" type="ORF">GCM10010430_13060</name>
</gene>
<feature type="chain" id="PRO_5046255393" evidence="1">
    <location>
        <begin position="32"/>
        <end position="137"/>
    </location>
</feature>
<sequence length="137" mass="13431">MLTNSRVVRRMAVVGAAAALASGIGVSSASAAAIPMSSGGGCTGYTSVGYGLSINSCISASGGTVHPDGYVSGSASNCTIYVDLIKDGSVVSESTSSCSGGHVYGNSVSGGGSYFTGIYAVVNGNTTSEIVSPYEYN</sequence>
<dbReference type="EMBL" id="BAAATR010000004">
    <property type="protein sequence ID" value="GAA2233750.1"/>
    <property type="molecule type" value="Genomic_DNA"/>
</dbReference>
<evidence type="ECO:0000256" key="1">
    <source>
        <dbReference type="SAM" id="SignalP"/>
    </source>
</evidence>
<reference evidence="2 3" key="1">
    <citation type="journal article" date="2019" name="Int. J. Syst. Evol. Microbiol.">
        <title>The Global Catalogue of Microorganisms (GCM) 10K type strain sequencing project: providing services to taxonomists for standard genome sequencing and annotation.</title>
        <authorList>
            <consortium name="The Broad Institute Genomics Platform"/>
            <consortium name="The Broad Institute Genome Sequencing Center for Infectious Disease"/>
            <person name="Wu L."/>
            <person name="Ma J."/>
        </authorList>
    </citation>
    <scope>NUCLEOTIDE SEQUENCE [LARGE SCALE GENOMIC DNA]</scope>
    <source>
        <strain evidence="2 3">JCM 7356</strain>
    </source>
</reference>
<keyword evidence="1" id="KW-0732">Signal</keyword>
<feature type="signal peptide" evidence="1">
    <location>
        <begin position="1"/>
        <end position="31"/>
    </location>
</feature>
<name>A0ABN3DJU7_9ACTN</name>
<dbReference type="Proteomes" id="UP001500305">
    <property type="component" value="Unassembled WGS sequence"/>
</dbReference>
<evidence type="ECO:0000313" key="3">
    <source>
        <dbReference type="Proteomes" id="UP001500305"/>
    </source>
</evidence>
<comment type="caution">
    <text evidence="2">The sequence shown here is derived from an EMBL/GenBank/DDBJ whole genome shotgun (WGS) entry which is preliminary data.</text>
</comment>
<accession>A0ABN3DJU7</accession>
<organism evidence="2 3">
    <name type="scientific">Kitasatospora cystarginea</name>
    <dbReference type="NCBI Taxonomy" id="58350"/>
    <lineage>
        <taxon>Bacteria</taxon>
        <taxon>Bacillati</taxon>
        <taxon>Actinomycetota</taxon>
        <taxon>Actinomycetes</taxon>
        <taxon>Kitasatosporales</taxon>
        <taxon>Streptomycetaceae</taxon>
        <taxon>Kitasatospora</taxon>
    </lineage>
</organism>
<keyword evidence="3" id="KW-1185">Reference proteome</keyword>
<evidence type="ECO:0000313" key="2">
    <source>
        <dbReference type="EMBL" id="GAA2233750.1"/>
    </source>
</evidence>
<protein>
    <submittedName>
        <fullName evidence="2">Uncharacterized protein</fullName>
    </submittedName>
</protein>
<proteinExistence type="predicted"/>